<reference evidence="3 4" key="1">
    <citation type="submission" date="2019-02" db="EMBL/GenBank/DDBJ databases">
        <title>Draft genome sequences of novel Actinobacteria.</title>
        <authorList>
            <person name="Sahin N."/>
            <person name="Ay H."/>
            <person name="Saygin H."/>
        </authorList>
    </citation>
    <scope>NUCLEOTIDE SEQUENCE [LARGE SCALE GENOMIC DNA]</scope>
    <source>
        <strain evidence="3 4">16K104</strain>
    </source>
</reference>
<dbReference type="AlphaFoldDB" id="A0A4R4WBR7"/>
<dbReference type="InterPro" id="IPR050266">
    <property type="entry name" value="AB_hydrolase_sf"/>
</dbReference>
<evidence type="ECO:0000313" key="3">
    <source>
        <dbReference type="EMBL" id="TDD14567.1"/>
    </source>
</evidence>
<organism evidence="3 4">
    <name type="scientific">Kribbella turkmenica</name>
    <dbReference type="NCBI Taxonomy" id="2530375"/>
    <lineage>
        <taxon>Bacteria</taxon>
        <taxon>Bacillati</taxon>
        <taxon>Actinomycetota</taxon>
        <taxon>Actinomycetes</taxon>
        <taxon>Propionibacteriales</taxon>
        <taxon>Kribbellaceae</taxon>
        <taxon>Kribbella</taxon>
    </lineage>
</organism>
<feature type="domain" description="AB hydrolase-1" evidence="2">
    <location>
        <begin position="74"/>
        <end position="324"/>
    </location>
</feature>
<dbReference type="InterPro" id="IPR000073">
    <property type="entry name" value="AB_hydrolase_1"/>
</dbReference>
<evidence type="ECO:0000313" key="4">
    <source>
        <dbReference type="Proteomes" id="UP000295172"/>
    </source>
</evidence>
<dbReference type="Proteomes" id="UP000295172">
    <property type="component" value="Unassembled WGS sequence"/>
</dbReference>
<evidence type="ECO:0000259" key="2">
    <source>
        <dbReference type="Pfam" id="PF12697"/>
    </source>
</evidence>
<dbReference type="OrthoDB" id="27092at2"/>
<keyword evidence="1 3" id="KW-0378">Hydrolase</keyword>
<dbReference type="EMBL" id="SMKR01000227">
    <property type="protein sequence ID" value="TDD14567.1"/>
    <property type="molecule type" value="Genomic_DNA"/>
</dbReference>
<protein>
    <submittedName>
        <fullName evidence="3">Alpha/beta hydrolase</fullName>
    </submittedName>
</protein>
<dbReference type="PRINTS" id="PR00111">
    <property type="entry name" value="ABHYDROLASE"/>
</dbReference>
<comment type="caution">
    <text evidence="3">The sequence shown here is derived from an EMBL/GenBank/DDBJ whole genome shotgun (WGS) entry which is preliminary data.</text>
</comment>
<dbReference type="PANTHER" id="PTHR43798:SF31">
    <property type="entry name" value="AB HYDROLASE SUPERFAMILY PROTEIN YCLE"/>
    <property type="match status" value="1"/>
</dbReference>
<dbReference type="PANTHER" id="PTHR43798">
    <property type="entry name" value="MONOACYLGLYCEROL LIPASE"/>
    <property type="match status" value="1"/>
</dbReference>
<accession>A0A4R4WBR7</accession>
<sequence>MLRPIPDELEGTMQNHQATPRICGSGYRDRAYDGYARAYDDLLQAYGVTAYPSYPRIGVGGRTFVARAGAGDPVVFLHGTPATSAVWVPLVAELAGVQAYLVDRPGHGLSDPLDYAMVDDLRAHAVGFVERLLDALGAERAVLAGNSLGGLWALWSAVDLPERVSAVAAIGAPPGLLTPRLPRIFGPLSVPWIASLMQRLSPPSPRSTRRFFRRMGDPPAQLDDTLVAAFTEALRLPNAEGGMAHMVQRFVEWPGCFADRRLWFSAEELGEIRQPVLLVWGRDDFVADLTAAGRIVDSLPNASLVEAGTGHLPWLQEPRQVADALGDFLRARVT</sequence>
<name>A0A4R4WBR7_9ACTN</name>
<gene>
    <name evidence="3" type="ORF">E1218_32870</name>
</gene>
<dbReference type="Gene3D" id="3.40.50.1820">
    <property type="entry name" value="alpha/beta hydrolase"/>
    <property type="match status" value="1"/>
</dbReference>
<dbReference type="SUPFAM" id="SSF53474">
    <property type="entry name" value="alpha/beta-Hydrolases"/>
    <property type="match status" value="1"/>
</dbReference>
<dbReference type="GO" id="GO:0016787">
    <property type="term" value="F:hydrolase activity"/>
    <property type="evidence" value="ECO:0007669"/>
    <property type="project" value="UniProtKB-KW"/>
</dbReference>
<dbReference type="InterPro" id="IPR029058">
    <property type="entry name" value="AB_hydrolase_fold"/>
</dbReference>
<proteinExistence type="predicted"/>
<evidence type="ECO:0000256" key="1">
    <source>
        <dbReference type="ARBA" id="ARBA00022801"/>
    </source>
</evidence>
<dbReference type="Pfam" id="PF12697">
    <property type="entry name" value="Abhydrolase_6"/>
    <property type="match status" value="1"/>
</dbReference>
<keyword evidence="4" id="KW-1185">Reference proteome</keyword>
<dbReference type="GO" id="GO:0016020">
    <property type="term" value="C:membrane"/>
    <property type="evidence" value="ECO:0007669"/>
    <property type="project" value="TreeGrafter"/>
</dbReference>